<feature type="domain" description="UspA" evidence="2">
    <location>
        <begin position="1"/>
        <end position="157"/>
    </location>
</feature>
<organism evidence="3">
    <name type="scientific">Lyngbya confervoides BDU141951</name>
    <dbReference type="NCBI Taxonomy" id="1574623"/>
    <lineage>
        <taxon>Bacteria</taxon>
        <taxon>Bacillati</taxon>
        <taxon>Cyanobacteriota</taxon>
        <taxon>Cyanophyceae</taxon>
        <taxon>Oscillatoriophycideae</taxon>
        <taxon>Oscillatoriales</taxon>
        <taxon>Microcoleaceae</taxon>
        <taxon>Lyngbya</taxon>
    </lineage>
</organism>
<feature type="domain" description="UspA" evidence="2">
    <location>
        <begin position="166"/>
        <end position="287"/>
    </location>
</feature>
<evidence type="ECO:0000256" key="1">
    <source>
        <dbReference type="ARBA" id="ARBA00008791"/>
    </source>
</evidence>
<dbReference type="SUPFAM" id="SSF52402">
    <property type="entry name" value="Adenine nucleotide alpha hydrolases-like"/>
    <property type="match status" value="2"/>
</dbReference>
<dbReference type="InterPro" id="IPR051688">
    <property type="entry name" value="USP_A"/>
</dbReference>
<name>A0A0C1Y2Y8_9CYAN</name>
<sequence>MKHILLCTDGSTFAQSSYQYAGWLAPRLQAQVDVLYVSDIRSQKVASTGNYSGAIGLGASRELLDQLVELEHERAKLNHQKAQLILQDAEQQLHAAGATQLRLIHETGYLVDILQDFEAEADLIMLGKRGEAAEFAQDHLGTKVERIVRASHKPCLITTRDYQPIERLLLAYDGSPSAQKMLTFLLASPAFKGLALHIVTVGKKADDVVAQAHLKEADQQAQAAGWQPICQFIPGVPETAIADYIETHQMHLLLMGAYGHSRIRRLIIGSTTLQLLQISPVPVLLFR</sequence>
<protein>
    <submittedName>
        <fullName evidence="3">Universal stress protein</fullName>
    </submittedName>
</protein>
<dbReference type="Pfam" id="PF00582">
    <property type="entry name" value="Usp"/>
    <property type="match status" value="2"/>
</dbReference>
<reference evidence="3" key="3">
    <citation type="submission" date="2020-02" db="EMBL/GenBank/DDBJ databases">
        <authorList>
            <person name="Sarangi A.N."/>
            <person name="Ghosh S."/>
            <person name="Mukherjee M."/>
            <person name="Tripathy S."/>
        </authorList>
    </citation>
    <scope>NUCLEOTIDE SEQUENCE</scope>
    <source>
        <strain evidence="3">BDU141951</strain>
    </source>
</reference>
<accession>A0A0C1Y2Y8</accession>
<dbReference type="CDD" id="cd00293">
    <property type="entry name" value="USP-like"/>
    <property type="match status" value="2"/>
</dbReference>
<dbReference type="PANTHER" id="PTHR43010">
    <property type="entry name" value="UNIVERSAL STRESS PROTEIN SLR1230"/>
    <property type="match status" value="1"/>
</dbReference>
<dbReference type="PRINTS" id="PR01438">
    <property type="entry name" value="UNVRSLSTRESS"/>
</dbReference>
<dbReference type="EMBL" id="JTHE02000003">
    <property type="protein sequence ID" value="NEV67563.1"/>
    <property type="molecule type" value="Genomic_DNA"/>
</dbReference>
<gene>
    <name evidence="3" type="ORF">QQ91_010585</name>
</gene>
<comment type="similarity">
    <text evidence="1">Belongs to the universal stress protein A family.</text>
</comment>
<evidence type="ECO:0000259" key="2">
    <source>
        <dbReference type="Pfam" id="PF00582"/>
    </source>
</evidence>
<dbReference type="AlphaFoldDB" id="A0A0C1Y2Y8"/>
<dbReference type="InterPro" id="IPR006015">
    <property type="entry name" value="Universal_stress_UspA"/>
</dbReference>
<comment type="caution">
    <text evidence="3">The sequence shown here is derived from an EMBL/GenBank/DDBJ whole genome shotgun (WGS) entry which is preliminary data.</text>
</comment>
<evidence type="ECO:0000313" key="3">
    <source>
        <dbReference type="EMBL" id="NEV67563.1"/>
    </source>
</evidence>
<dbReference type="PANTHER" id="PTHR43010:SF1">
    <property type="entry name" value="USPA DOMAIN-CONTAINING PROTEIN"/>
    <property type="match status" value="1"/>
</dbReference>
<reference evidence="3" key="1">
    <citation type="submission" date="2014-11" db="EMBL/GenBank/DDBJ databases">
        <authorList>
            <person name="Malar M.C."/>
            <person name="Sen D."/>
            <person name="Tripathy S."/>
        </authorList>
    </citation>
    <scope>NUCLEOTIDE SEQUENCE</scope>
    <source>
        <strain evidence="3">BDU141951</strain>
    </source>
</reference>
<proteinExistence type="inferred from homology"/>
<dbReference type="InterPro" id="IPR006016">
    <property type="entry name" value="UspA"/>
</dbReference>
<dbReference type="Gene3D" id="3.40.50.12370">
    <property type="match status" value="1"/>
</dbReference>
<reference evidence="3" key="2">
    <citation type="journal article" date="2015" name="Genome Announc.">
        <title>Draft Genome Sequence of Filamentous Marine Cyanobacterium Lyngbya confervoides Strain BDU141951.</title>
        <authorList>
            <person name="Chandrababunaidu M.M."/>
            <person name="Sen D."/>
            <person name="Tripathy S."/>
        </authorList>
    </citation>
    <scope>NUCLEOTIDE SEQUENCE</scope>
    <source>
        <strain evidence="3">BDU141951</strain>
    </source>
</reference>